<organism evidence="2 3">
    <name type="scientific">Araneus ventricosus</name>
    <name type="common">Orbweaver spider</name>
    <name type="synonym">Epeira ventricosa</name>
    <dbReference type="NCBI Taxonomy" id="182803"/>
    <lineage>
        <taxon>Eukaryota</taxon>
        <taxon>Metazoa</taxon>
        <taxon>Ecdysozoa</taxon>
        <taxon>Arthropoda</taxon>
        <taxon>Chelicerata</taxon>
        <taxon>Arachnida</taxon>
        <taxon>Araneae</taxon>
        <taxon>Araneomorphae</taxon>
        <taxon>Entelegynae</taxon>
        <taxon>Araneoidea</taxon>
        <taxon>Araneidae</taxon>
        <taxon>Araneus</taxon>
    </lineage>
</organism>
<gene>
    <name evidence="2" type="ORF">AVEN_106404_1</name>
</gene>
<comment type="caution">
    <text evidence="2">The sequence shown here is derived from an EMBL/GenBank/DDBJ whole genome shotgun (WGS) entry which is preliminary data.</text>
</comment>
<dbReference type="AlphaFoldDB" id="A0A4Y2AUE6"/>
<name>A0A4Y2AUE6_ARAVE</name>
<dbReference type="EMBL" id="BGPR01000030">
    <property type="protein sequence ID" value="GBL82889.1"/>
    <property type="molecule type" value="Genomic_DNA"/>
</dbReference>
<proteinExistence type="predicted"/>
<evidence type="ECO:0000313" key="2">
    <source>
        <dbReference type="EMBL" id="GBL82889.1"/>
    </source>
</evidence>
<reference evidence="2 3" key="1">
    <citation type="journal article" date="2019" name="Sci. Rep.">
        <title>Orb-weaving spider Araneus ventricosus genome elucidates the spidroin gene catalogue.</title>
        <authorList>
            <person name="Kono N."/>
            <person name="Nakamura H."/>
            <person name="Ohtoshi R."/>
            <person name="Moran D.A.P."/>
            <person name="Shinohara A."/>
            <person name="Yoshida Y."/>
            <person name="Fujiwara M."/>
            <person name="Mori M."/>
            <person name="Tomita M."/>
            <person name="Arakawa K."/>
        </authorList>
    </citation>
    <scope>NUCLEOTIDE SEQUENCE [LARGE SCALE GENOMIC DNA]</scope>
</reference>
<sequence>MRTRVHVVSHKRAATTSRKRVAKPRDVDIGIPTDNKTFSLSFSRASGLLPDSFGYFVKLCAMPQLLSPRSPAETGQFPRRTVSEKSSIPR</sequence>
<feature type="region of interest" description="Disordered" evidence="1">
    <location>
        <begin position="1"/>
        <end position="21"/>
    </location>
</feature>
<evidence type="ECO:0000256" key="1">
    <source>
        <dbReference type="SAM" id="MobiDB-lite"/>
    </source>
</evidence>
<evidence type="ECO:0000313" key="3">
    <source>
        <dbReference type="Proteomes" id="UP000499080"/>
    </source>
</evidence>
<dbReference type="Proteomes" id="UP000499080">
    <property type="component" value="Unassembled WGS sequence"/>
</dbReference>
<feature type="region of interest" description="Disordered" evidence="1">
    <location>
        <begin position="68"/>
        <end position="90"/>
    </location>
</feature>
<accession>A0A4Y2AUE6</accession>
<protein>
    <submittedName>
        <fullName evidence="2">Uncharacterized protein</fullName>
    </submittedName>
</protein>
<keyword evidence="3" id="KW-1185">Reference proteome</keyword>